<dbReference type="EMBL" id="JBIGHZ010000001">
    <property type="protein sequence ID" value="MFG6446816.1"/>
    <property type="molecule type" value="Genomic_DNA"/>
</dbReference>
<comment type="caution">
    <text evidence="1">The sequence shown here is derived from an EMBL/GenBank/DDBJ whole genome shotgun (WGS) entry which is preliminary data.</text>
</comment>
<dbReference type="RefSeq" id="WP_394457965.1">
    <property type="nucleotide sequence ID" value="NZ_JBIGHZ010000001.1"/>
</dbReference>
<protein>
    <submittedName>
        <fullName evidence="1">DUF6714 family protein</fullName>
    </submittedName>
</protein>
<accession>A0ABW7FR89</accession>
<reference evidence="1 2" key="1">
    <citation type="submission" date="2024-08" db="EMBL/GenBank/DDBJ databases">
        <authorList>
            <person name="Lu H."/>
        </authorList>
    </citation>
    <scope>NUCLEOTIDE SEQUENCE [LARGE SCALE GENOMIC DNA]</scope>
    <source>
        <strain evidence="1 2">BYS180W</strain>
    </source>
</reference>
<dbReference type="Proteomes" id="UP001606099">
    <property type="component" value="Unassembled WGS sequence"/>
</dbReference>
<keyword evidence="2" id="KW-1185">Reference proteome</keyword>
<gene>
    <name evidence="1" type="ORF">ACG0Z6_01020</name>
</gene>
<organism evidence="1 2">
    <name type="scientific">Roseateles rivi</name>
    <dbReference type="NCBI Taxonomy" id="3299028"/>
    <lineage>
        <taxon>Bacteria</taxon>
        <taxon>Pseudomonadati</taxon>
        <taxon>Pseudomonadota</taxon>
        <taxon>Betaproteobacteria</taxon>
        <taxon>Burkholderiales</taxon>
        <taxon>Sphaerotilaceae</taxon>
        <taxon>Roseateles</taxon>
    </lineage>
</organism>
<dbReference type="Pfam" id="PF20461">
    <property type="entry name" value="DUF6714"/>
    <property type="match status" value="1"/>
</dbReference>
<dbReference type="InterPro" id="IPR046560">
    <property type="entry name" value="DUF6714"/>
</dbReference>
<evidence type="ECO:0000313" key="2">
    <source>
        <dbReference type="Proteomes" id="UP001606099"/>
    </source>
</evidence>
<sequence length="184" mass="21152">MKKYPSPKDIEEMRARGYEASTIEKAEQESKRWHLAQAIEAQIREAFFAVQLGQGVGLRQAQGIDGYEEEEELAAYRVSDEKVDWSRIPSSALNECNSSLSFFDAEGMRFHLPAYLLADLSGSYEFGMAFCLTDIGDLRTEQFALLSPKQRDAVRAFLEYISEEDDYLFDRPNILRALAEYWHQ</sequence>
<proteinExistence type="predicted"/>
<name>A0ABW7FR89_9BURK</name>
<evidence type="ECO:0000313" key="1">
    <source>
        <dbReference type="EMBL" id="MFG6446816.1"/>
    </source>
</evidence>